<dbReference type="SMART" id="SM00175">
    <property type="entry name" value="RAB"/>
    <property type="match status" value="1"/>
</dbReference>
<evidence type="ECO:0000256" key="5">
    <source>
        <dbReference type="ARBA" id="ARBA00023134"/>
    </source>
</evidence>
<evidence type="ECO:0000313" key="7">
    <source>
        <dbReference type="EMBL" id="NDJ97721.1"/>
    </source>
</evidence>
<name>A0A6B2G913_MYXSQ</name>
<keyword evidence="6" id="KW-0472">Membrane</keyword>
<evidence type="ECO:0000256" key="6">
    <source>
        <dbReference type="ARBA" id="ARBA00023136"/>
    </source>
</evidence>
<dbReference type="InterPro" id="IPR005225">
    <property type="entry name" value="Small_GTP-bd"/>
</dbReference>
<evidence type="ECO:0000256" key="1">
    <source>
        <dbReference type="ARBA" id="ARBA00004236"/>
    </source>
</evidence>
<dbReference type="NCBIfam" id="TIGR00231">
    <property type="entry name" value="small_GTP"/>
    <property type="match status" value="1"/>
</dbReference>
<dbReference type="GO" id="GO:0003924">
    <property type="term" value="F:GTPase activity"/>
    <property type="evidence" value="ECO:0007669"/>
    <property type="project" value="InterPro"/>
</dbReference>
<dbReference type="SMART" id="SM00176">
    <property type="entry name" value="RAN"/>
    <property type="match status" value="1"/>
</dbReference>
<dbReference type="InterPro" id="IPR027417">
    <property type="entry name" value="P-loop_NTPase"/>
</dbReference>
<accession>A0A6B2G913</accession>
<comment type="subcellular location">
    <subcellularLocation>
        <location evidence="1">Cell membrane</location>
    </subcellularLocation>
</comment>
<dbReference type="EMBL" id="GHBR01003474">
    <property type="protein sequence ID" value="NDJ97721.1"/>
    <property type="molecule type" value="Transcribed_RNA"/>
</dbReference>
<keyword evidence="5" id="KW-0342">GTP-binding</keyword>
<dbReference type="GO" id="GO:0061118">
    <property type="term" value="P:regulation of positive chemotaxis to cAMP"/>
    <property type="evidence" value="ECO:0007669"/>
    <property type="project" value="UniProtKB-ARBA"/>
</dbReference>
<sequence>MDEYKLVVIGSGGVGKSCITIQYFQNTFVTEYEPTIEDSYRKKITVDGKDRMLEVLDTAGTEQFTAMRTAYIKNGNGFIVVYSIISSQSFKDIDAMIELIYSTKEYRTVPIIIVGNKCDLESERDVSKQEAETYARSKNLSYLEASAKTRINIDKIFTDLVRKISDEKKGAKKKSKSPCHVL</sequence>
<reference evidence="7" key="1">
    <citation type="submission" date="2018-11" db="EMBL/GenBank/DDBJ databases">
        <title>Myxobolus squamalis genome and transcriptome.</title>
        <authorList>
            <person name="Yahalomi D."/>
            <person name="Atkinson S.D."/>
            <person name="Neuhof M."/>
            <person name="Chang E.S."/>
            <person name="Philippe H."/>
            <person name="Cartwright P."/>
            <person name="Bartholomew J.L."/>
            <person name="Huchon D."/>
        </authorList>
    </citation>
    <scope>NUCLEOTIDE SEQUENCE</scope>
    <source>
        <strain evidence="7">71B08</strain>
        <tissue evidence="7">Whole</tissue>
    </source>
</reference>
<evidence type="ECO:0000256" key="2">
    <source>
        <dbReference type="ARBA" id="ARBA00022475"/>
    </source>
</evidence>
<dbReference type="GO" id="GO:0005525">
    <property type="term" value="F:GTP binding"/>
    <property type="evidence" value="ECO:0007669"/>
    <property type="project" value="UniProtKB-KW"/>
</dbReference>
<dbReference type="SMART" id="SM00173">
    <property type="entry name" value="RAS"/>
    <property type="match status" value="1"/>
</dbReference>
<dbReference type="PRINTS" id="PR00449">
    <property type="entry name" value="RASTRNSFRMNG"/>
</dbReference>
<dbReference type="SUPFAM" id="SSF52540">
    <property type="entry name" value="P-loop containing nucleoside triphosphate hydrolases"/>
    <property type="match status" value="1"/>
</dbReference>
<proteinExistence type="predicted"/>
<evidence type="ECO:0000256" key="3">
    <source>
        <dbReference type="ARBA" id="ARBA00022741"/>
    </source>
</evidence>
<dbReference type="GO" id="GO:0005886">
    <property type="term" value="C:plasma membrane"/>
    <property type="evidence" value="ECO:0007669"/>
    <property type="project" value="UniProtKB-SubCell"/>
</dbReference>
<organism evidence="7">
    <name type="scientific">Myxobolus squamalis</name>
    <name type="common">Myxosporean</name>
    <dbReference type="NCBI Taxonomy" id="59785"/>
    <lineage>
        <taxon>Eukaryota</taxon>
        <taxon>Metazoa</taxon>
        <taxon>Cnidaria</taxon>
        <taxon>Myxozoa</taxon>
        <taxon>Myxosporea</taxon>
        <taxon>Bivalvulida</taxon>
        <taxon>Platysporina</taxon>
        <taxon>Myxobolidae</taxon>
        <taxon>Myxobolus</taxon>
    </lineage>
</organism>
<dbReference type="PROSITE" id="PS51420">
    <property type="entry name" value="RHO"/>
    <property type="match status" value="1"/>
</dbReference>
<keyword evidence="4" id="KW-0378">Hydrolase</keyword>
<dbReference type="AlphaFoldDB" id="A0A6B2G913"/>
<dbReference type="InterPro" id="IPR001806">
    <property type="entry name" value="Small_GTPase"/>
</dbReference>
<keyword evidence="2" id="KW-1003">Cell membrane</keyword>
<protein>
    <submittedName>
        <fullName evidence="7">Ras-related protein Rap-1b (Trinotate prediction)</fullName>
    </submittedName>
</protein>
<dbReference type="Pfam" id="PF00071">
    <property type="entry name" value="Ras"/>
    <property type="match status" value="1"/>
</dbReference>
<evidence type="ECO:0000256" key="4">
    <source>
        <dbReference type="ARBA" id="ARBA00022801"/>
    </source>
</evidence>
<dbReference type="CDD" id="cd00876">
    <property type="entry name" value="Ras"/>
    <property type="match status" value="1"/>
</dbReference>
<dbReference type="PROSITE" id="PS51419">
    <property type="entry name" value="RAB"/>
    <property type="match status" value="1"/>
</dbReference>
<dbReference type="PROSITE" id="PS51421">
    <property type="entry name" value="RAS"/>
    <property type="match status" value="1"/>
</dbReference>
<dbReference type="FunFam" id="3.40.50.300:FF:001763">
    <property type="entry name" value="Ras family gtpase"/>
    <property type="match status" value="1"/>
</dbReference>
<dbReference type="SMART" id="SM00174">
    <property type="entry name" value="RHO"/>
    <property type="match status" value="1"/>
</dbReference>
<dbReference type="PANTHER" id="PTHR24070">
    <property type="entry name" value="RAS, DI-RAS, AND RHEB FAMILY MEMBERS OF SMALL GTPASE SUPERFAMILY"/>
    <property type="match status" value="1"/>
</dbReference>
<keyword evidence="3" id="KW-0547">Nucleotide-binding</keyword>
<dbReference type="Gene3D" id="3.40.50.300">
    <property type="entry name" value="P-loop containing nucleotide triphosphate hydrolases"/>
    <property type="match status" value="1"/>
</dbReference>
<dbReference type="GO" id="GO:0007165">
    <property type="term" value="P:signal transduction"/>
    <property type="evidence" value="ECO:0007669"/>
    <property type="project" value="InterPro"/>
</dbReference>
<dbReference type="InterPro" id="IPR020849">
    <property type="entry name" value="Small_GTPase_Ras-type"/>
</dbReference>